<gene>
    <name evidence="1" type="ORF">EKK97_03460</name>
</gene>
<evidence type="ECO:0000313" key="1">
    <source>
        <dbReference type="EMBL" id="QHC52018.1"/>
    </source>
</evidence>
<dbReference type="Proteomes" id="UP000464013">
    <property type="component" value="Chromosome"/>
</dbReference>
<sequence length="35" mass="4135">MCRIVPCRWQGRWRRGCGSVVCASCRTPLLLWVVW</sequence>
<organism evidence="1 2">
    <name type="scientific">Billgrantia tianxiuensis</name>
    <dbReference type="NCBI Taxonomy" id="2497861"/>
    <lineage>
        <taxon>Bacteria</taxon>
        <taxon>Pseudomonadati</taxon>
        <taxon>Pseudomonadota</taxon>
        <taxon>Gammaproteobacteria</taxon>
        <taxon>Oceanospirillales</taxon>
        <taxon>Halomonadaceae</taxon>
        <taxon>Billgrantia</taxon>
    </lineage>
</organism>
<proteinExistence type="predicted"/>
<accession>A0A6I6SMK9</accession>
<dbReference type="EMBL" id="CP035042">
    <property type="protein sequence ID" value="QHC52018.1"/>
    <property type="molecule type" value="Genomic_DNA"/>
</dbReference>
<dbReference type="AlphaFoldDB" id="A0A6I6SMK9"/>
<dbReference type="NCBIfam" id="TIGR01053">
    <property type="entry name" value="LSD1"/>
    <property type="match status" value="1"/>
</dbReference>
<protein>
    <submittedName>
        <fullName evidence="1">Uncharacterized protein</fullName>
    </submittedName>
</protein>
<keyword evidence="2" id="KW-1185">Reference proteome</keyword>
<reference evidence="1 2" key="1">
    <citation type="submission" date="2019-01" db="EMBL/GenBank/DDBJ databases">
        <title>Complete genome of a denitifying bacterium Halomons sp. BC-M4-5.</title>
        <authorList>
            <person name="Wang L."/>
            <person name="Shao Z."/>
        </authorList>
    </citation>
    <scope>NUCLEOTIDE SEQUENCE [LARGE SCALE GENOMIC DNA]</scope>
    <source>
        <strain evidence="1 2">BC-M4-5</strain>
    </source>
</reference>
<evidence type="ECO:0000313" key="2">
    <source>
        <dbReference type="Proteomes" id="UP000464013"/>
    </source>
</evidence>
<dbReference type="KEGG" id="htx:EKK97_03460"/>
<name>A0A6I6SMK9_9GAMM</name>